<evidence type="ECO:0000259" key="4">
    <source>
        <dbReference type="PROSITE" id="PS50977"/>
    </source>
</evidence>
<accession>A0A6G7Y798</accession>
<evidence type="ECO:0000313" key="5">
    <source>
        <dbReference type="EMBL" id="QIK72660.1"/>
    </source>
</evidence>
<dbReference type="Proteomes" id="UP000501058">
    <property type="component" value="Chromosome"/>
</dbReference>
<evidence type="ECO:0000256" key="2">
    <source>
        <dbReference type="PROSITE-ProRule" id="PRU00335"/>
    </source>
</evidence>
<dbReference type="Gene3D" id="1.10.357.10">
    <property type="entry name" value="Tetracycline Repressor, domain 2"/>
    <property type="match status" value="1"/>
</dbReference>
<dbReference type="PRINTS" id="PR00455">
    <property type="entry name" value="HTHTETR"/>
</dbReference>
<name>A0A6G7Y798_9ACTN</name>
<dbReference type="Gene3D" id="1.10.10.60">
    <property type="entry name" value="Homeodomain-like"/>
    <property type="match status" value="1"/>
</dbReference>
<keyword evidence="6" id="KW-1185">Reference proteome</keyword>
<evidence type="ECO:0000313" key="6">
    <source>
        <dbReference type="Proteomes" id="UP000501058"/>
    </source>
</evidence>
<dbReference type="InterPro" id="IPR009057">
    <property type="entry name" value="Homeodomain-like_sf"/>
</dbReference>
<dbReference type="InterPro" id="IPR001647">
    <property type="entry name" value="HTH_TetR"/>
</dbReference>
<dbReference type="RefSeq" id="WP_166233734.1">
    <property type="nucleotide sequence ID" value="NZ_CP049865.1"/>
</dbReference>
<dbReference type="InterPro" id="IPR036271">
    <property type="entry name" value="Tet_transcr_reg_TetR-rel_C_sf"/>
</dbReference>
<dbReference type="AlphaFoldDB" id="A0A6G7Y798"/>
<feature type="domain" description="HTH tetR-type" evidence="4">
    <location>
        <begin position="17"/>
        <end position="77"/>
    </location>
</feature>
<dbReference type="PANTHER" id="PTHR30055:SF235">
    <property type="entry name" value="TRANSCRIPTIONAL REGULATORY PROTEIN"/>
    <property type="match status" value="1"/>
</dbReference>
<sequence>MATNAAARPRGRRPGHDDTKGTIRNAAARLFHQEGYDKVSLRAVAREAGVDPALVHHYFTSKVDLFTLSVMGTTWDPADHLTEVLGGPPDQVGRRAARIFLELHDQPGYEEYLGGLVPAQVTGSRAMTEMVAREVFVPVATHFGHANAVLRAQLAATALLGAVVGRDTLRLPALAAASARTLAGPVGHTLQHYLVEPW</sequence>
<evidence type="ECO:0000256" key="3">
    <source>
        <dbReference type="SAM" id="MobiDB-lite"/>
    </source>
</evidence>
<organism evidence="5 6">
    <name type="scientific">Propioniciclava coleopterorum</name>
    <dbReference type="NCBI Taxonomy" id="2714937"/>
    <lineage>
        <taxon>Bacteria</taxon>
        <taxon>Bacillati</taxon>
        <taxon>Actinomycetota</taxon>
        <taxon>Actinomycetes</taxon>
        <taxon>Propionibacteriales</taxon>
        <taxon>Propionibacteriaceae</taxon>
        <taxon>Propioniciclava</taxon>
    </lineage>
</organism>
<evidence type="ECO:0000256" key="1">
    <source>
        <dbReference type="ARBA" id="ARBA00023125"/>
    </source>
</evidence>
<dbReference type="GO" id="GO:0003700">
    <property type="term" value="F:DNA-binding transcription factor activity"/>
    <property type="evidence" value="ECO:0007669"/>
    <property type="project" value="TreeGrafter"/>
</dbReference>
<dbReference type="GO" id="GO:0000976">
    <property type="term" value="F:transcription cis-regulatory region binding"/>
    <property type="evidence" value="ECO:0007669"/>
    <property type="project" value="TreeGrafter"/>
</dbReference>
<dbReference type="InterPro" id="IPR050109">
    <property type="entry name" value="HTH-type_TetR-like_transc_reg"/>
</dbReference>
<dbReference type="SUPFAM" id="SSF46689">
    <property type="entry name" value="Homeodomain-like"/>
    <property type="match status" value="1"/>
</dbReference>
<dbReference type="SUPFAM" id="SSF48498">
    <property type="entry name" value="Tetracyclin repressor-like, C-terminal domain"/>
    <property type="match status" value="1"/>
</dbReference>
<dbReference type="EMBL" id="CP049865">
    <property type="protein sequence ID" value="QIK72660.1"/>
    <property type="molecule type" value="Genomic_DNA"/>
</dbReference>
<dbReference type="Pfam" id="PF17920">
    <property type="entry name" value="TetR_C_16"/>
    <property type="match status" value="1"/>
</dbReference>
<dbReference type="PROSITE" id="PS50977">
    <property type="entry name" value="HTH_TETR_2"/>
    <property type="match status" value="1"/>
</dbReference>
<feature type="region of interest" description="Disordered" evidence="3">
    <location>
        <begin position="1"/>
        <end position="21"/>
    </location>
</feature>
<gene>
    <name evidence="5" type="ORF">G7070_10755</name>
</gene>
<reference evidence="5 6" key="1">
    <citation type="submission" date="2020-03" db="EMBL/GenBank/DDBJ databases">
        <title>Propioniciclava sp. nov., isolated from Hydrophilus acuminatus.</title>
        <authorList>
            <person name="Hyun D.-W."/>
            <person name="Bae J.-W."/>
        </authorList>
    </citation>
    <scope>NUCLEOTIDE SEQUENCE [LARGE SCALE GENOMIC DNA]</scope>
    <source>
        <strain evidence="5 6">HDW11</strain>
    </source>
</reference>
<dbReference type="InterPro" id="IPR041678">
    <property type="entry name" value="TetR_C_16"/>
</dbReference>
<dbReference type="PANTHER" id="PTHR30055">
    <property type="entry name" value="HTH-TYPE TRANSCRIPTIONAL REGULATOR RUTR"/>
    <property type="match status" value="1"/>
</dbReference>
<dbReference type="KEGG" id="prv:G7070_10755"/>
<dbReference type="Pfam" id="PF00440">
    <property type="entry name" value="TetR_N"/>
    <property type="match status" value="1"/>
</dbReference>
<keyword evidence="1 2" id="KW-0238">DNA-binding</keyword>
<feature type="DNA-binding region" description="H-T-H motif" evidence="2">
    <location>
        <begin position="40"/>
        <end position="59"/>
    </location>
</feature>
<proteinExistence type="predicted"/>
<protein>
    <submittedName>
        <fullName evidence="5">TetR/AcrR family transcriptional regulator</fullName>
    </submittedName>
</protein>